<sequence>MLQINRLGGADLPDTVGHAGAFLTHVPSGSELLTGIQYFFILSESAFIEIISSTPDVVVDNIMLSPLSTLPNPFGKWYFFKHSINGSSQEIHFIYSIGNFAATTTGYHPIGGMTSYGYEIAYNKPQYGGKYSTKSTMFSPITPPSK</sequence>
<dbReference type="WBParaSite" id="ES5_v2.g13427.t1">
    <property type="protein sequence ID" value="ES5_v2.g13427.t1"/>
    <property type="gene ID" value="ES5_v2.g13427"/>
</dbReference>
<protein>
    <submittedName>
        <fullName evidence="2">IgGFc-binding protein N-terminal domain-containing protein</fullName>
    </submittedName>
</protein>
<proteinExistence type="predicted"/>
<evidence type="ECO:0000313" key="1">
    <source>
        <dbReference type="Proteomes" id="UP000887579"/>
    </source>
</evidence>
<evidence type="ECO:0000313" key="2">
    <source>
        <dbReference type="WBParaSite" id="ES5_v2.g13427.t1"/>
    </source>
</evidence>
<reference evidence="2" key="1">
    <citation type="submission" date="2022-11" db="UniProtKB">
        <authorList>
            <consortium name="WormBaseParasite"/>
        </authorList>
    </citation>
    <scope>IDENTIFICATION</scope>
</reference>
<dbReference type="Proteomes" id="UP000887579">
    <property type="component" value="Unplaced"/>
</dbReference>
<organism evidence="1 2">
    <name type="scientific">Panagrolaimus sp. ES5</name>
    <dbReference type="NCBI Taxonomy" id="591445"/>
    <lineage>
        <taxon>Eukaryota</taxon>
        <taxon>Metazoa</taxon>
        <taxon>Ecdysozoa</taxon>
        <taxon>Nematoda</taxon>
        <taxon>Chromadorea</taxon>
        <taxon>Rhabditida</taxon>
        <taxon>Tylenchina</taxon>
        <taxon>Panagrolaimomorpha</taxon>
        <taxon>Panagrolaimoidea</taxon>
        <taxon>Panagrolaimidae</taxon>
        <taxon>Panagrolaimus</taxon>
    </lineage>
</organism>
<accession>A0AC34F8J5</accession>
<name>A0AC34F8J5_9BILA</name>